<dbReference type="OrthoDB" id="2968323at2759"/>
<dbReference type="InterPro" id="IPR051035">
    <property type="entry name" value="Mito_inheritance_9"/>
</dbReference>
<dbReference type="GO" id="GO:0005739">
    <property type="term" value="C:mitochondrion"/>
    <property type="evidence" value="ECO:0007669"/>
    <property type="project" value="UniProtKB-SubCell"/>
</dbReference>
<evidence type="ECO:0000256" key="5">
    <source>
        <dbReference type="ARBA" id="ARBA00023128"/>
    </source>
</evidence>
<sequence>MDGGRNIIAKIPHPNAGPEVYTTASEVATMDFARSVLDLPVPKVLAWSATATNPVESEYILMEEAKGSQLHDVWKNLQLRDKRDIIQEIINVEKKMLSISFDRIGSLYFKDSGIPGCETISTTDVAPDIGDTLNSRFSIGPIVQREFWGKGRANMHAHHGPWTSAEKYLKSVAQREIDYIKAYSHNKQAIHNPWLFASKEQNNPEAHISCLHKFLSAVPEIIPKDSEPLSPRFWYLDFHTGNLYVDDKGKISSIIDWQASSILPLFIGPKPPSLLDYNIEMMMKLPDHYEVLDEASKEKLRYQVSQSILIHSYETRTVAQNPLMYKMMRHLHGKTLKHLEAFAGGTWDNCLFPFRECLIRVEREWSDFSDKPCPYHFSDDEVREHREEAAVFNETQDFWKSLSALVTDEGYTSVEDFESVVDIFKQLREAGLSELRGEERNEFERETRWLLDIRN</sequence>
<evidence type="ECO:0000259" key="7">
    <source>
        <dbReference type="Pfam" id="PF01636"/>
    </source>
</evidence>
<dbReference type="AlphaFoldDB" id="A0A3A2ZND1"/>
<comment type="subcellular location">
    <subcellularLocation>
        <location evidence="1">Mitochondrion</location>
    </subcellularLocation>
</comment>
<gene>
    <name evidence="8" type="ORF">PHISCL_03123</name>
</gene>
<name>A0A3A2ZND1_9EURO</name>
<accession>A0A3A2ZND1</accession>
<proteinExistence type="inferred from homology"/>
<dbReference type="PANTHER" id="PTHR36091">
    <property type="entry name" value="ALTERED INHERITANCE OF MITOCHONDRIA PROTEIN 9, MITOCHONDRIAL"/>
    <property type="match status" value="1"/>
</dbReference>
<comment type="caution">
    <text evidence="8">The sequence shown here is derived from an EMBL/GenBank/DDBJ whole genome shotgun (WGS) entry which is preliminary data.</text>
</comment>
<dbReference type="STRING" id="2070753.A0A3A2ZND1"/>
<evidence type="ECO:0000256" key="6">
    <source>
        <dbReference type="ARBA" id="ARBA00031849"/>
    </source>
</evidence>
<dbReference type="EMBL" id="MVGC01000077">
    <property type="protein sequence ID" value="RJE24536.1"/>
    <property type="molecule type" value="Genomic_DNA"/>
</dbReference>
<reference evidence="9" key="1">
    <citation type="submission" date="2017-02" db="EMBL/GenBank/DDBJ databases">
        <authorList>
            <person name="Tafer H."/>
            <person name="Lopandic K."/>
        </authorList>
    </citation>
    <scope>NUCLEOTIDE SEQUENCE [LARGE SCALE GENOMIC DNA]</scope>
    <source>
        <strain evidence="9">CBS 366.77</strain>
    </source>
</reference>
<protein>
    <recommendedName>
        <fullName evidence="3">Altered inheritance of mitochondria protein 9, mitochondrial</fullName>
    </recommendedName>
    <alternativeName>
        <fullName evidence="6">Found in mitochondrial proteome protein 29</fullName>
    </alternativeName>
</protein>
<keyword evidence="9" id="KW-1185">Reference proteome</keyword>
<keyword evidence="4" id="KW-0809">Transit peptide</keyword>
<dbReference type="Proteomes" id="UP000266188">
    <property type="component" value="Unassembled WGS sequence"/>
</dbReference>
<evidence type="ECO:0000256" key="1">
    <source>
        <dbReference type="ARBA" id="ARBA00004173"/>
    </source>
</evidence>
<evidence type="ECO:0000256" key="2">
    <source>
        <dbReference type="ARBA" id="ARBA00005543"/>
    </source>
</evidence>
<dbReference type="PANTHER" id="PTHR36091:SF1">
    <property type="entry name" value="ALTERED INHERITANCE OF MITOCHONDRIA PROTEIN 9, MITOCHONDRIAL"/>
    <property type="match status" value="1"/>
</dbReference>
<dbReference type="SUPFAM" id="SSF56112">
    <property type="entry name" value="Protein kinase-like (PK-like)"/>
    <property type="match status" value="1"/>
</dbReference>
<dbReference type="Pfam" id="PF01636">
    <property type="entry name" value="APH"/>
    <property type="match status" value="1"/>
</dbReference>
<dbReference type="InterPro" id="IPR002575">
    <property type="entry name" value="Aminoglycoside_PTrfase"/>
</dbReference>
<feature type="domain" description="Aminoglycoside phosphotransferase" evidence="7">
    <location>
        <begin position="5"/>
        <end position="262"/>
    </location>
</feature>
<keyword evidence="5" id="KW-0496">Mitochondrion</keyword>
<comment type="similarity">
    <text evidence="2">Belongs to the AIM9 family.</text>
</comment>
<dbReference type="InterPro" id="IPR011009">
    <property type="entry name" value="Kinase-like_dom_sf"/>
</dbReference>
<evidence type="ECO:0000256" key="3">
    <source>
        <dbReference type="ARBA" id="ARBA00016197"/>
    </source>
</evidence>
<evidence type="ECO:0000313" key="8">
    <source>
        <dbReference type="EMBL" id="RJE24536.1"/>
    </source>
</evidence>
<evidence type="ECO:0000256" key="4">
    <source>
        <dbReference type="ARBA" id="ARBA00022946"/>
    </source>
</evidence>
<evidence type="ECO:0000313" key="9">
    <source>
        <dbReference type="Proteomes" id="UP000266188"/>
    </source>
</evidence>
<organism evidence="8 9">
    <name type="scientific">Aspergillus sclerotialis</name>
    <dbReference type="NCBI Taxonomy" id="2070753"/>
    <lineage>
        <taxon>Eukaryota</taxon>
        <taxon>Fungi</taxon>
        <taxon>Dikarya</taxon>
        <taxon>Ascomycota</taxon>
        <taxon>Pezizomycotina</taxon>
        <taxon>Eurotiomycetes</taxon>
        <taxon>Eurotiomycetidae</taxon>
        <taxon>Eurotiales</taxon>
        <taxon>Aspergillaceae</taxon>
        <taxon>Aspergillus</taxon>
        <taxon>Aspergillus subgen. Polypaecilum</taxon>
    </lineage>
</organism>